<dbReference type="Proteomes" id="UP000325122">
    <property type="component" value="Unassembled WGS sequence"/>
</dbReference>
<organism evidence="4 5">
    <name type="scientific">Alkalicaulis satelles</name>
    <dbReference type="NCBI Taxonomy" id="2609175"/>
    <lineage>
        <taxon>Bacteria</taxon>
        <taxon>Pseudomonadati</taxon>
        <taxon>Pseudomonadota</taxon>
        <taxon>Alphaproteobacteria</taxon>
        <taxon>Maricaulales</taxon>
        <taxon>Maricaulaceae</taxon>
        <taxon>Alkalicaulis</taxon>
    </lineage>
</organism>
<name>A0A5M6ZAZ9_9PROT</name>
<keyword evidence="2" id="KW-0732">Signal</keyword>
<feature type="binding site" evidence="3">
    <location>
        <position position="225"/>
    </location>
    <ligand>
        <name>Fe cation</name>
        <dbReference type="ChEBI" id="CHEBI:24875"/>
    </ligand>
</feature>
<accession>A0A5M6ZAZ9</accession>
<comment type="caution">
    <text evidence="4">The sequence shown here is derived from an EMBL/GenBank/DDBJ whole genome shotgun (WGS) entry which is preliminary data.</text>
</comment>
<dbReference type="AlphaFoldDB" id="A0A5M6ZAZ9"/>
<gene>
    <name evidence="4" type="ORF">F1654_13550</name>
</gene>
<dbReference type="GO" id="GO:0046872">
    <property type="term" value="F:metal ion binding"/>
    <property type="evidence" value="ECO:0007669"/>
    <property type="project" value="UniProtKB-KW"/>
</dbReference>
<keyword evidence="3" id="KW-0408">Iron</keyword>
<keyword evidence="3" id="KW-0479">Metal-binding</keyword>
<evidence type="ECO:0000256" key="1">
    <source>
        <dbReference type="ARBA" id="ARBA00008520"/>
    </source>
</evidence>
<dbReference type="GO" id="GO:0030288">
    <property type="term" value="C:outer membrane-bounded periplasmic space"/>
    <property type="evidence" value="ECO:0007669"/>
    <property type="project" value="TreeGrafter"/>
</dbReference>
<dbReference type="PROSITE" id="PS51257">
    <property type="entry name" value="PROKAR_LIPOPROTEIN"/>
    <property type="match status" value="1"/>
</dbReference>
<dbReference type="SUPFAM" id="SSF53850">
    <property type="entry name" value="Periplasmic binding protein-like II"/>
    <property type="match status" value="1"/>
</dbReference>
<sequence length="345" mass="36810">MSFRFASCAAAIGALALSACSPQPGEAGEINLFTARHYASDQAVYAAFTEETGIRVNVLEAPADQLIERLRAEGARSQADVVITVDAGRLWRAEQAGLFQPAPELAGVLENVPDNLRHPEGHWFGFASRVRVVVFSRERADGSQITDFLDLADESWRGRLCVRSSNNVYNQSLLAGLIDAAGAERAEAWAAGIAANMARAPQGGDTDQIRAVAAGECDAAIVNHYYLARLQRSGDSADRAVADAVDMAFPSLAGQGSPFNVSGAGLAANAPNRENAIAFLTFLLSETGQRQFAELTNEFPVIEGAAYDNEVLDSYPEILAVPVNVNVLGENAPAAQRMFDRVGWP</sequence>
<evidence type="ECO:0000256" key="3">
    <source>
        <dbReference type="PIRSR" id="PIRSR002825-1"/>
    </source>
</evidence>
<evidence type="ECO:0000313" key="5">
    <source>
        <dbReference type="Proteomes" id="UP000325122"/>
    </source>
</evidence>
<evidence type="ECO:0000313" key="4">
    <source>
        <dbReference type="EMBL" id="KAA5801074.1"/>
    </source>
</evidence>
<dbReference type="InterPro" id="IPR006059">
    <property type="entry name" value="SBP"/>
</dbReference>
<feature type="binding site" evidence="3">
    <location>
        <position position="37"/>
    </location>
    <ligand>
        <name>Fe cation</name>
        <dbReference type="ChEBI" id="CHEBI:24875"/>
    </ligand>
</feature>
<dbReference type="EMBL" id="VWOJ01000005">
    <property type="protein sequence ID" value="KAA5801074.1"/>
    <property type="molecule type" value="Genomic_DNA"/>
</dbReference>
<comment type="similarity">
    <text evidence="1">Belongs to the bacterial solute-binding protein 1 family.</text>
</comment>
<keyword evidence="5" id="KW-1185">Reference proteome</keyword>
<dbReference type="PANTHER" id="PTHR30006:SF15">
    <property type="entry name" value="IRON-UTILIZATION PERIPLASMIC PROTEIN"/>
    <property type="match status" value="1"/>
</dbReference>
<dbReference type="RefSeq" id="WP_150024093.1">
    <property type="nucleotide sequence ID" value="NZ_VWOJ01000005.1"/>
</dbReference>
<reference evidence="4 5" key="1">
    <citation type="submission" date="2019-09" db="EMBL/GenBank/DDBJ databases">
        <authorList>
            <person name="Kevbrin V."/>
            <person name="Grouzdev D.S."/>
        </authorList>
    </citation>
    <scope>NUCLEOTIDE SEQUENCE [LARGE SCALE GENOMIC DNA]</scope>
    <source>
        <strain evidence="4 5">G-192</strain>
    </source>
</reference>
<dbReference type="Gene3D" id="3.40.190.10">
    <property type="entry name" value="Periplasmic binding protein-like II"/>
    <property type="match status" value="2"/>
</dbReference>
<proteinExistence type="inferred from homology"/>
<dbReference type="Pfam" id="PF13416">
    <property type="entry name" value="SBP_bac_8"/>
    <property type="match status" value="1"/>
</dbReference>
<feature type="binding site" evidence="3">
    <location>
        <position position="226"/>
    </location>
    <ligand>
        <name>Fe cation</name>
        <dbReference type="ChEBI" id="CHEBI:24875"/>
    </ligand>
</feature>
<dbReference type="InterPro" id="IPR026045">
    <property type="entry name" value="Ferric-bd"/>
</dbReference>
<dbReference type="PIRSF" id="PIRSF002825">
    <property type="entry name" value="CfbpA"/>
    <property type="match status" value="1"/>
</dbReference>
<evidence type="ECO:0000256" key="2">
    <source>
        <dbReference type="ARBA" id="ARBA00022729"/>
    </source>
</evidence>
<dbReference type="PANTHER" id="PTHR30006">
    <property type="entry name" value="THIAMINE-BINDING PERIPLASMIC PROTEIN-RELATED"/>
    <property type="match status" value="1"/>
</dbReference>
<protein>
    <submittedName>
        <fullName evidence="4">Extracellular solute-binding protein</fullName>
    </submittedName>
</protein>